<keyword evidence="2" id="KW-0812">Transmembrane</keyword>
<dbReference type="RefSeq" id="WP_120316841.1">
    <property type="nucleotide sequence ID" value="NZ_BONH01000015.1"/>
</dbReference>
<proteinExistence type="predicted"/>
<feature type="compositionally biased region" description="Polar residues" evidence="1">
    <location>
        <begin position="106"/>
        <end position="121"/>
    </location>
</feature>
<dbReference type="EMBL" id="BONH01000015">
    <property type="protein sequence ID" value="GIF98344.1"/>
    <property type="molecule type" value="Genomic_DNA"/>
</dbReference>
<accession>A0A8J3KM23</accession>
<dbReference type="InterPro" id="IPR001919">
    <property type="entry name" value="CBD2"/>
</dbReference>
<feature type="region of interest" description="Disordered" evidence="1">
    <location>
        <begin position="104"/>
        <end position="189"/>
    </location>
</feature>
<evidence type="ECO:0000256" key="1">
    <source>
        <dbReference type="SAM" id="MobiDB-lite"/>
    </source>
</evidence>
<dbReference type="SMART" id="SM00637">
    <property type="entry name" value="CBD_II"/>
    <property type="match status" value="1"/>
</dbReference>
<dbReference type="Proteomes" id="UP000659904">
    <property type="component" value="Unassembled WGS sequence"/>
</dbReference>
<gene>
    <name evidence="4" type="ORF">Cci01nite_34380</name>
</gene>
<evidence type="ECO:0000256" key="2">
    <source>
        <dbReference type="SAM" id="Phobius"/>
    </source>
</evidence>
<sequence>MSKHRLHEDDETTLLPRVVEDPAVQDREPRPAERREQVEDPAPPAAEHLAEVAEPALRAAEHPAQGEEPAPRRLGRQPLVIGVATMCLLVSGAAAWALAKPAPQASSGALPTGGPSTSTAGFTDGFGVMTPSPAAASPSVAPARPSASPSALAPASSPAGSPAPSSSPPAPSPPPAPGPPPVAPPSAGAASATYDVNAWNGGYTIAVRVRNTGATPLAWTVRIRLAPGSTVDGDWEADRSHQNGVWVFTPERGDLAPGATVTFGFIGRRGPGAFPVTCTVNDVACQAD</sequence>
<keyword evidence="2" id="KW-1133">Transmembrane helix</keyword>
<comment type="caution">
    <text evidence="4">The sequence shown here is derived from an EMBL/GenBank/DDBJ whole genome shotgun (WGS) entry which is preliminary data.</text>
</comment>
<dbReference type="GO" id="GO:0030247">
    <property type="term" value="F:polysaccharide binding"/>
    <property type="evidence" value="ECO:0007669"/>
    <property type="project" value="UniProtKB-UniRule"/>
</dbReference>
<evidence type="ECO:0000313" key="4">
    <source>
        <dbReference type="EMBL" id="GIF98344.1"/>
    </source>
</evidence>
<dbReference type="GO" id="GO:0004553">
    <property type="term" value="F:hydrolase activity, hydrolyzing O-glycosyl compounds"/>
    <property type="evidence" value="ECO:0007669"/>
    <property type="project" value="InterPro"/>
</dbReference>
<name>A0A8J3KM23_9ACTN</name>
<evidence type="ECO:0000313" key="5">
    <source>
        <dbReference type="Proteomes" id="UP000659904"/>
    </source>
</evidence>
<keyword evidence="2" id="KW-0472">Membrane</keyword>
<dbReference type="GO" id="GO:0005975">
    <property type="term" value="P:carbohydrate metabolic process"/>
    <property type="evidence" value="ECO:0007669"/>
    <property type="project" value="InterPro"/>
</dbReference>
<feature type="compositionally biased region" description="Low complexity" evidence="1">
    <location>
        <begin position="131"/>
        <end position="164"/>
    </location>
</feature>
<dbReference type="Pfam" id="PF00553">
    <property type="entry name" value="CBM_2"/>
    <property type="match status" value="1"/>
</dbReference>
<dbReference type="PROSITE" id="PS51173">
    <property type="entry name" value="CBM2"/>
    <property type="match status" value="1"/>
</dbReference>
<dbReference type="SUPFAM" id="SSF49384">
    <property type="entry name" value="Carbohydrate-binding domain"/>
    <property type="match status" value="1"/>
</dbReference>
<dbReference type="Gene3D" id="2.60.40.290">
    <property type="match status" value="1"/>
</dbReference>
<protein>
    <recommendedName>
        <fullName evidence="3">CBM2 domain-containing protein</fullName>
    </recommendedName>
</protein>
<feature type="transmembrane region" description="Helical" evidence="2">
    <location>
        <begin position="79"/>
        <end position="99"/>
    </location>
</feature>
<evidence type="ECO:0000259" key="3">
    <source>
        <dbReference type="PROSITE" id="PS51173"/>
    </source>
</evidence>
<feature type="compositionally biased region" description="Basic and acidic residues" evidence="1">
    <location>
        <begin position="18"/>
        <end position="38"/>
    </location>
</feature>
<dbReference type="InterPro" id="IPR012291">
    <property type="entry name" value="CBM2_carb-bd_dom_sf"/>
</dbReference>
<feature type="region of interest" description="Disordered" evidence="1">
    <location>
        <begin position="1"/>
        <end position="73"/>
    </location>
</feature>
<feature type="domain" description="CBM2" evidence="3">
    <location>
        <begin position="183"/>
        <end position="288"/>
    </location>
</feature>
<keyword evidence="5" id="KW-1185">Reference proteome</keyword>
<feature type="compositionally biased region" description="Pro residues" evidence="1">
    <location>
        <begin position="165"/>
        <end position="184"/>
    </location>
</feature>
<dbReference type="AlphaFoldDB" id="A0A8J3KM23"/>
<feature type="compositionally biased region" description="Basic and acidic residues" evidence="1">
    <location>
        <begin position="59"/>
        <end position="71"/>
    </location>
</feature>
<organism evidence="4 5">
    <name type="scientific">Catellatospora citrea</name>
    <dbReference type="NCBI Taxonomy" id="53366"/>
    <lineage>
        <taxon>Bacteria</taxon>
        <taxon>Bacillati</taxon>
        <taxon>Actinomycetota</taxon>
        <taxon>Actinomycetes</taxon>
        <taxon>Micromonosporales</taxon>
        <taxon>Micromonosporaceae</taxon>
        <taxon>Catellatospora</taxon>
    </lineage>
</organism>
<reference evidence="4 5" key="1">
    <citation type="submission" date="2021-01" db="EMBL/GenBank/DDBJ databases">
        <title>Whole genome shotgun sequence of Catellatospora citrea NBRC 14495.</title>
        <authorList>
            <person name="Komaki H."/>
            <person name="Tamura T."/>
        </authorList>
    </citation>
    <scope>NUCLEOTIDE SEQUENCE [LARGE SCALE GENOMIC DNA]</scope>
    <source>
        <strain evidence="4 5">NBRC 14495</strain>
    </source>
</reference>
<dbReference type="InterPro" id="IPR008965">
    <property type="entry name" value="CBM2/CBM3_carb-bd_dom_sf"/>
</dbReference>